<accession>A0ABW5Q9B2</accession>
<sequence length="142" mass="16356">MAEENTFTQEQVDEAIQNAKTEWTEQELDPIVTERDELLQYKPKELTEEEKALAEKEQNLFKREVNATLKENGLEQFADVVKVQDEEELNQAVKSLNQIVNDIKTSVGYVPQDHATDDEYSKFEKDKDTKGMIGTKLTKLFG</sequence>
<name>A0ABW5Q9B2_9BACI</name>
<evidence type="ECO:0000313" key="2">
    <source>
        <dbReference type="Proteomes" id="UP001597452"/>
    </source>
</evidence>
<keyword evidence="2" id="KW-1185">Reference proteome</keyword>
<dbReference type="EMBL" id="JBHUMZ010000016">
    <property type="protein sequence ID" value="MFD2638425.1"/>
    <property type="molecule type" value="Genomic_DNA"/>
</dbReference>
<comment type="caution">
    <text evidence="1">The sequence shown here is derived from an EMBL/GenBank/DDBJ whole genome shotgun (WGS) entry which is preliminary data.</text>
</comment>
<evidence type="ECO:0000313" key="1">
    <source>
        <dbReference type="EMBL" id="MFD2638425.1"/>
    </source>
</evidence>
<evidence type="ECO:0008006" key="3">
    <source>
        <dbReference type="Google" id="ProtNLM"/>
    </source>
</evidence>
<dbReference type="Proteomes" id="UP001597452">
    <property type="component" value="Unassembled WGS sequence"/>
</dbReference>
<proteinExistence type="predicted"/>
<protein>
    <recommendedName>
        <fullName evidence="3">DUF4355 domain-containing protein</fullName>
    </recommendedName>
</protein>
<reference evidence="2" key="1">
    <citation type="journal article" date="2019" name="Int. J. Syst. Evol. Microbiol.">
        <title>The Global Catalogue of Microorganisms (GCM) 10K type strain sequencing project: providing services to taxonomists for standard genome sequencing and annotation.</title>
        <authorList>
            <consortium name="The Broad Institute Genomics Platform"/>
            <consortium name="The Broad Institute Genome Sequencing Center for Infectious Disease"/>
            <person name="Wu L."/>
            <person name="Ma J."/>
        </authorList>
    </citation>
    <scope>NUCLEOTIDE SEQUENCE [LARGE SCALE GENOMIC DNA]</scope>
    <source>
        <strain evidence="2">TISTR 1571</strain>
    </source>
</reference>
<dbReference type="RefSeq" id="WP_054751319.1">
    <property type="nucleotide sequence ID" value="NZ_JBHUMZ010000016.1"/>
</dbReference>
<organism evidence="1 2">
    <name type="scientific">Piscibacillus salipiscarius</name>
    <dbReference type="NCBI Taxonomy" id="299480"/>
    <lineage>
        <taxon>Bacteria</taxon>
        <taxon>Bacillati</taxon>
        <taxon>Bacillota</taxon>
        <taxon>Bacilli</taxon>
        <taxon>Bacillales</taxon>
        <taxon>Bacillaceae</taxon>
        <taxon>Piscibacillus</taxon>
    </lineage>
</organism>
<gene>
    <name evidence="1" type="ORF">ACFSW4_06080</name>
</gene>